<evidence type="ECO:0008006" key="5">
    <source>
        <dbReference type="Google" id="ProtNLM"/>
    </source>
</evidence>
<dbReference type="InterPro" id="IPR021833">
    <property type="entry name" value="DUF3425"/>
</dbReference>
<dbReference type="AlphaFoldDB" id="N1J7I0"/>
<dbReference type="CDD" id="cd14688">
    <property type="entry name" value="bZIP_YAP"/>
    <property type="match status" value="1"/>
</dbReference>
<dbReference type="eggNOG" id="ENOG502SS49">
    <property type="taxonomic scope" value="Eukaryota"/>
</dbReference>
<keyword evidence="4" id="KW-1185">Reference proteome</keyword>
<dbReference type="PANTHER" id="PTHR38116">
    <property type="entry name" value="CHROMOSOME 7, WHOLE GENOME SHOTGUN SEQUENCE"/>
    <property type="match status" value="1"/>
</dbReference>
<evidence type="ECO:0000256" key="1">
    <source>
        <dbReference type="SAM" id="Coils"/>
    </source>
</evidence>
<gene>
    <name evidence="3" type="ORF">BGHDH14_bgh05617</name>
</gene>
<sequence length="428" mass="48590">MPGSVVAAGLAPPSTYIRSVSETDIIPFNPPNQITLASYSHRELAALFSTAMTLTATTVRHERQYTLKVSMDSAADKEERKREYNRLAQREFRRRRKEHLKSLEQAQKEQSSERAEEIQRLRFQNEELKRENDALRAQIYTSSSTGHLMSNATMDNRQYSLSPSVSGTSLSGTGSPPNLVGPDMLPMGNLSMSASMMTPSLQAYTEHDLSTQSYSLVHSSGIRQNSQSSPEPSGYRSSRPPLGPTFQPMKVEASALPPSLQRPSIMSQPAWVKVFRFHTTGIRRAWSSTIYFKPLCSDQTIITDSQRHLAILRSLRDMLPNPLKPVKIQLESPHFYGIDMIASPSLRERLMTVTLDLARNFVDELGILKPEVGSNHPITIWGDNPLDEMSWELSRPMLERWGWLLGSEWVHRTNFWRRQRGTHLLPEW</sequence>
<dbReference type="InParanoid" id="N1J7I0"/>
<dbReference type="PANTHER" id="PTHR38116:SF9">
    <property type="entry name" value="BZIP DOMAIN-CONTAINING PROTEIN"/>
    <property type="match status" value="1"/>
</dbReference>
<dbReference type="OrthoDB" id="2245989at2759"/>
<evidence type="ECO:0000313" key="4">
    <source>
        <dbReference type="Proteomes" id="UP000015441"/>
    </source>
</evidence>
<feature type="compositionally biased region" description="Low complexity" evidence="2">
    <location>
        <begin position="160"/>
        <end position="177"/>
    </location>
</feature>
<evidence type="ECO:0000256" key="2">
    <source>
        <dbReference type="SAM" id="MobiDB-lite"/>
    </source>
</evidence>
<comment type="caution">
    <text evidence="3">The sequence shown here is derived from an EMBL/GenBank/DDBJ whole genome shotgun (WGS) entry which is preliminary data.</text>
</comment>
<evidence type="ECO:0000313" key="3">
    <source>
        <dbReference type="EMBL" id="CCU75314.1"/>
    </source>
</evidence>
<feature type="compositionally biased region" description="Polar residues" evidence="2">
    <location>
        <begin position="215"/>
        <end position="231"/>
    </location>
</feature>
<dbReference type="EMBL" id="CAUH01001196">
    <property type="protein sequence ID" value="CCU75314.1"/>
    <property type="molecule type" value="Genomic_DNA"/>
</dbReference>
<reference evidence="3 4" key="1">
    <citation type="journal article" date="2010" name="Science">
        <title>Genome expansion and gene loss in powdery mildew fungi reveal tradeoffs in extreme parasitism.</title>
        <authorList>
            <person name="Spanu P.D."/>
            <person name="Abbott J.C."/>
            <person name="Amselem J."/>
            <person name="Burgis T.A."/>
            <person name="Soanes D.M."/>
            <person name="Stueber K."/>
            <person name="Ver Loren van Themaat E."/>
            <person name="Brown J.K.M."/>
            <person name="Butcher S.A."/>
            <person name="Gurr S.J."/>
            <person name="Lebrun M.-H."/>
            <person name="Ridout C.J."/>
            <person name="Schulze-Lefert P."/>
            <person name="Talbot N.J."/>
            <person name="Ahmadinejad N."/>
            <person name="Ametz C."/>
            <person name="Barton G.R."/>
            <person name="Benjdia M."/>
            <person name="Bidzinski P."/>
            <person name="Bindschedler L.V."/>
            <person name="Both M."/>
            <person name="Brewer M.T."/>
            <person name="Cadle-Davidson L."/>
            <person name="Cadle-Davidson M.M."/>
            <person name="Collemare J."/>
            <person name="Cramer R."/>
            <person name="Frenkel O."/>
            <person name="Godfrey D."/>
            <person name="Harriman J."/>
            <person name="Hoede C."/>
            <person name="King B.C."/>
            <person name="Klages S."/>
            <person name="Kleemann J."/>
            <person name="Knoll D."/>
            <person name="Koti P.S."/>
            <person name="Kreplak J."/>
            <person name="Lopez-Ruiz F.J."/>
            <person name="Lu X."/>
            <person name="Maekawa T."/>
            <person name="Mahanil S."/>
            <person name="Micali C."/>
            <person name="Milgroom M.G."/>
            <person name="Montana G."/>
            <person name="Noir S."/>
            <person name="O'Connell R.J."/>
            <person name="Oberhaensli S."/>
            <person name="Parlange F."/>
            <person name="Pedersen C."/>
            <person name="Quesneville H."/>
            <person name="Reinhardt R."/>
            <person name="Rott M."/>
            <person name="Sacristan S."/>
            <person name="Schmidt S.M."/>
            <person name="Schoen M."/>
            <person name="Skamnioti P."/>
            <person name="Sommer H."/>
            <person name="Stephens A."/>
            <person name="Takahara H."/>
            <person name="Thordal-Christensen H."/>
            <person name="Vigouroux M."/>
            <person name="Wessling R."/>
            <person name="Wicker T."/>
            <person name="Panstruga R."/>
        </authorList>
    </citation>
    <scope>NUCLEOTIDE SEQUENCE [LARGE SCALE GENOMIC DNA]</scope>
    <source>
        <strain evidence="3">DH14</strain>
    </source>
</reference>
<dbReference type="Gene3D" id="1.20.5.170">
    <property type="match status" value="1"/>
</dbReference>
<accession>N1J7I0</accession>
<proteinExistence type="predicted"/>
<keyword evidence="1" id="KW-0175">Coiled coil</keyword>
<feature type="coiled-coil region" evidence="1">
    <location>
        <begin position="89"/>
        <end position="138"/>
    </location>
</feature>
<dbReference type="Pfam" id="PF11905">
    <property type="entry name" value="DUF3425"/>
    <property type="match status" value="1"/>
</dbReference>
<feature type="region of interest" description="Disordered" evidence="2">
    <location>
        <begin position="215"/>
        <end position="249"/>
    </location>
</feature>
<dbReference type="Proteomes" id="UP000015441">
    <property type="component" value="Unassembled WGS sequence"/>
</dbReference>
<name>N1J7I0_BLUG1</name>
<dbReference type="STRING" id="546991.N1J7I0"/>
<protein>
    <recommendedName>
        <fullName evidence="5">BZIP domain-containing protein</fullName>
    </recommendedName>
</protein>
<dbReference type="HOGENOM" id="CLU_586781_0_0_1"/>
<organism evidence="3 4">
    <name type="scientific">Blumeria graminis f. sp. hordei (strain DH14)</name>
    <name type="common">Barley powdery mildew</name>
    <name type="synonym">Oidium monilioides f. sp. hordei</name>
    <dbReference type="NCBI Taxonomy" id="546991"/>
    <lineage>
        <taxon>Eukaryota</taxon>
        <taxon>Fungi</taxon>
        <taxon>Dikarya</taxon>
        <taxon>Ascomycota</taxon>
        <taxon>Pezizomycotina</taxon>
        <taxon>Leotiomycetes</taxon>
        <taxon>Erysiphales</taxon>
        <taxon>Erysiphaceae</taxon>
        <taxon>Blumeria</taxon>
        <taxon>Blumeria hordei</taxon>
    </lineage>
</organism>
<feature type="region of interest" description="Disordered" evidence="2">
    <location>
        <begin position="158"/>
        <end position="178"/>
    </location>
</feature>